<keyword evidence="4 6" id="KW-1133">Transmembrane helix</keyword>
<keyword evidence="3 6" id="KW-0812">Transmembrane</keyword>
<evidence type="ECO:0000259" key="7">
    <source>
        <dbReference type="Pfam" id="PF06271"/>
    </source>
</evidence>
<sequence length="157" mass="17238">MDHFARMHPLHDLPHPEHDTQFYDGVPLKRLVAWLIDFTAIVLATVVATLAIGLLTLGLGFALFPAILFLVTFLYRWLTIAGSSATPGMMLMGIELRSCDGHRLTPVIAAVHTGIFMFLMASVVGWIGTAVSIWVTRYNQGLPDLLLGTTAINRPLN</sequence>
<feature type="transmembrane region" description="Helical" evidence="6">
    <location>
        <begin position="31"/>
        <end position="55"/>
    </location>
</feature>
<comment type="subcellular location">
    <subcellularLocation>
        <location evidence="1">Cell membrane</location>
        <topology evidence="1">Multi-pass membrane protein</topology>
    </subcellularLocation>
</comment>
<comment type="caution">
    <text evidence="8">The sequence shown here is derived from an EMBL/GenBank/DDBJ whole genome shotgun (WGS) entry which is preliminary data.</text>
</comment>
<dbReference type="AlphaFoldDB" id="A0A6L5Z4P4"/>
<dbReference type="EMBL" id="WIND01000014">
    <property type="protein sequence ID" value="MSU90984.1"/>
    <property type="molecule type" value="Genomic_DNA"/>
</dbReference>
<gene>
    <name evidence="8" type="ORF">GE300_15425</name>
</gene>
<dbReference type="GO" id="GO:0005886">
    <property type="term" value="C:plasma membrane"/>
    <property type="evidence" value="ECO:0007669"/>
    <property type="project" value="UniProtKB-SubCell"/>
</dbReference>
<reference evidence="8 9" key="1">
    <citation type="submission" date="2019-10" db="EMBL/GenBank/DDBJ databases">
        <title>Cognatihalovulum marinum gen. nov. sp. nov., a new member of the family Rhodobacteraceae isolated from deep seawater of the Northwest Indian Ocean.</title>
        <authorList>
            <person name="Ruan C."/>
            <person name="Wang J."/>
            <person name="Zheng X."/>
            <person name="Song L."/>
            <person name="Zhu Y."/>
            <person name="Huang Y."/>
            <person name="Lu Z."/>
            <person name="Du W."/>
            <person name="Huang L."/>
            <person name="Dai X."/>
        </authorList>
    </citation>
    <scope>NUCLEOTIDE SEQUENCE [LARGE SCALE GENOMIC DNA]</scope>
    <source>
        <strain evidence="8 9">2CG4</strain>
    </source>
</reference>
<evidence type="ECO:0000256" key="4">
    <source>
        <dbReference type="ARBA" id="ARBA00022989"/>
    </source>
</evidence>
<proteinExistence type="predicted"/>
<feature type="domain" description="RDD" evidence="7">
    <location>
        <begin position="27"/>
        <end position="147"/>
    </location>
</feature>
<evidence type="ECO:0000256" key="1">
    <source>
        <dbReference type="ARBA" id="ARBA00004651"/>
    </source>
</evidence>
<accession>A0A6L5Z4P4</accession>
<name>A0A6L5Z4P4_9RHOB</name>
<evidence type="ECO:0000256" key="2">
    <source>
        <dbReference type="ARBA" id="ARBA00022475"/>
    </source>
</evidence>
<keyword evidence="9" id="KW-1185">Reference proteome</keyword>
<protein>
    <submittedName>
        <fullName evidence="8">RDD family protein</fullName>
    </submittedName>
</protein>
<evidence type="ECO:0000313" key="8">
    <source>
        <dbReference type="EMBL" id="MSU90984.1"/>
    </source>
</evidence>
<evidence type="ECO:0000256" key="6">
    <source>
        <dbReference type="SAM" id="Phobius"/>
    </source>
</evidence>
<dbReference type="InterPro" id="IPR010432">
    <property type="entry name" value="RDD"/>
</dbReference>
<evidence type="ECO:0000256" key="5">
    <source>
        <dbReference type="ARBA" id="ARBA00023136"/>
    </source>
</evidence>
<feature type="transmembrane region" description="Helical" evidence="6">
    <location>
        <begin position="61"/>
        <end position="86"/>
    </location>
</feature>
<dbReference type="RefSeq" id="WP_154447686.1">
    <property type="nucleotide sequence ID" value="NZ_WIND01000014.1"/>
</dbReference>
<evidence type="ECO:0000313" key="9">
    <source>
        <dbReference type="Proteomes" id="UP000474957"/>
    </source>
</evidence>
<dbReference type="Proteomes" id="UP000474957">
    <property type="component" value="Unassembled WGS sequence"/>
</dbReference>
<dbReference type="Pfam" id="PF06271">
    <property type="entry name" value="RDD"/>
    <property type="match status" value="1"/>
</dbReference>
<organism evidence="8 9">
    <name type="scientific">Halovulum marinum</name>
    <dbReference type="NCBI Taxonomy" id="2662447"/>
    <lineage>
        <taxon>Bacteria</taxon>
        <taxon>Pseudomonadati</taxon>
        <taxon>Pseudomonadota</taxon>
        <taxon>Alphaproteobacteria</taxon>
        <taxon>Rhodobacterales</taxon>
        <taxon>Paracoccaceae</taxon>
        <taxon>Halovulum</taxon>
    </lineage>
</organism>
<keyword evidence="2" id="KW-1003">Cell membrane</keyword>
<evidence type="ECO:0000256" key="3">
    <source>
        <dbReference type="ARBA" id="ARBA00022692"/>
    </source>
</evidence>
<keyword evidence="5 6" id="KW-0472">Membrane</keyword>
<feature type="transmembrane region" description="Helical" evidence="6">
    <location>
        <begin position="107"/>
        <end position="135"/>
    </location>
</feature>
<dbReference type="PANTHER" id="PTHR36115">
    <property type="entry name" value="PROLINE-RICH ANTIGEN HOMOLOG-RELATED"/>
    <property type="match status" value="1"/>
</dbReference>
<dbReference type="InterPro" id="IPR051791">
    <property type="entry name" value="Pra-immunoreactive"/>
</dbReference>